<dbReference type="PANTHER" id="PTHR37813:SF1">
    <property type="entry name" value="FELS-2 PROPHAGE PROTEIN"/>
    <property type="match status" value="1"/>
</dbReference>
<dbReference type="NCBIfam" id="TIGR01760">
    <property type="entry name" value="tape_meas_TP901"/>
    <property type="match status" value="1"/>
</dbReference>
<dbReference type="Pfam" id="PF10145">
    <property type="entry name" value="PhageMin_Tail"/>
    <property type="match status" value="1"/>
</dbReference>
<accession>A0A4Q0VEN2</accession>
<dbReference type="InterPro" id="IPR010090">
    <property type="entry name" value="Phage_tape_meas"/>
</dbReference>
<evidence type="ECO:0000256" key="2">
    <source>
        <dbReference type="SAM" id="Phobius"/>
    </source>
</evidence>
<evidence type="ECO:0000313" key="4">
    <source>
        <dbReference type="EMBL" id="RXI50698.1"/>
    </source>
</evidence>
<dbReference type="PANTHER" id="PTHR37813">
    <property type="entry name" value="FELS-2 PROPHAGE PROTEIN"/>
    <property type="match status" value="1"/>
</dbReference>
<feature type="domain" description="Phage tail tape measure protein" evidence="3">
    <location>
        <begin position="103"/>
        <end position="300"/>
    </location>
</feature>
<comment type="caution">
    <text evidence="4">The sequence shown here is derived from an EMBL/GenBank/DDBJ whole genome shotgun (WGS) entry which is preliminary data.</text>
</comment>
<feature type="transmembrane region" description="Helical" evidence="2">
    <location>
        <begin position="433"/>
        <end position="461"/>
    </location>
</feature>
<protein>
    <submittedName>
        <fullName evidence="4">Phage tail tape measure protein</fullName>
    </submittedName>
</protein>
<dbReference type="Proteomes" id="UP000290921">
    <property type="component" value="Unassembled WGS sequence"/>
</dbReference>
<keyword evidence="1" id="KW-1188">Viral release from host cell</keyword>
<evidence type="ECO:0000256" key="1">
    <source>
        <dbReference type="ARBA" id="ARBA00022612"/>
    </source>
</evidence>
<dbReference type="EMBL" id="QMAP01000001">
    <property type="protein sequence ID" value="RXI50698.1"/>
    <property type="molecule type" value="Genomic_DNA"/>
</dbReference>
<evidence type="ECO:0000313" key="5">
    <source>
        <dbReference type="Proteomes" id="UP000290921"/>
    </source>
</evidence>
<gene>
    <name evidence="4" type="ORF">DP130_01655</name>
</gene>
<feature type="transmembrane region" description="Helical" evidence="2">
    <location>
        <begin position="393"/>
        <end position="412"/>
    </location>
</feature>
<proteinExistence type="predicted"/>
<name>A0A4Q0VEN2_CLOTA</name>
<keyword evidence="2" id="KW-1133">Transmembrane helix</keyword>
<sequence>MAINVGTAVAYLTLDKSGFKNGIKSVGRDLKNFATGTGGAEDRVKSLGSALTNTGKSLVKPSIAAGGFLGMATKTAMGFEEQMSKVQAISGANAKDMGKLTALSREWGAKSKFSAMESGQALEYMAMAGWKTQEMMDGLPGILNLAAASGEELGTTSDIVTDALTAFGLQAKDSAYFADLLASTSSNSNTNVSMLGESFKYVAPVAGALGISAKDTSFALGLMANAGIKGSSAGTSLRSSLTNLANPSKNMRKEMERLGISLTDSNGKVKSGKVLFDELRQKFSKLTDAQKAQSASIIFGKEAMSGMLAVINASDKDYNKLYGNLNKAEGSAKKMADTMQNNLKGQLTTLKSAFEELQISLAQAVVPILSKVVKLVTKLVNGFNGLPQPVKSAIGIIVGAIALLSPVFLILGKLVKTIGSVIGMFGKLKTATGVFKLLPTLITPHTLIILGAIAAIGFIVYEVIKHWDKLVAAGKKMGKILEKIFKGIGDTIKWVIGGWKLLIGHFINWGKQKVKNIVDGFIGGINKVKGLFKGKGKELGKGVKEGFEEELQIHSPSRVFDGYGGFIGEGLIQGIDGQEDNIDTKFRGLGNRIKSLGNIRPEFNGLNNMALSGAYSADSGFNSISNSNKQLNFNPTINMYITVADIENKGIEQLTQEVKSMGETAIKNSMVDLFMKDAIRN</sequence>
<evidence type="ECO:0000259" key="3">
    <source>
        <dbReference type="Pfam" id="PF10145"/>
    </source>
</evidence>
<reference evidence="4 5" key="1">
    <citation type="submission" date="2018-06" db="EMBL/GenBank/DDBJ databases">
        <title>Genome conservation of Clostridium tetani.</title>
        <authorList>
            <person name="Bruggemann H."/>
            <person name="Popoff M.R."/>
        </authorList>
    </citation>
    <scope>NUCLEOTIDE SEQUENCE [LARGE SCALE GENOMIC DNA]</scope>
    <source>
        <strain evidence="4 5">2017.061</strain>
    </source>
</reference>
<dbReference type="AlphaFoldDB" id="A0A4Q0VEN2"/>
<organism evidence="4 5">
    <name type="scientific">Clostridium tetani</name>
    <dbReference type="NCBI Taxonomy" id="1513"/>
    <lineage>
        <taxon>Bacteria</taxon>
        <taxon>Bacillati</taxon>
        <taxon>Bacillota</taxon>
        <taxon>Clostridia</taxon>
        <taxon>Eubacteriales</taxon>
        <taxon>Clostridiaceae</taxon>
        <taxon>Clostridium</taxon>
    </lineage>
</organism>
<dbReference type="RefSeq" id="WP_115604786.1">
    <property type="nucleotide sequence ID" value="NZ_AP026804.1"/>
</dbReference>
<keyword evidence="2" id="KW-0472">Membrane</keyword>
<keyword evidence="2" id="KW-0812">Transmembrane</keyword>